<name>A0A200PNE9_MACCD</name>
<dbReference type="InParanoid" id="A0A200PNE9"/>
<dbReference type="AlphaFoldDB" id="A0A200PNE9"/>
<dbReference type="OrthoDB" id="1751373at2759"/>
<dbReference type="EMBL" id="MVGT01004390">
    <property type="protein sequence ID" value="OUZ99736.1"/>
    <property type="molecule type" value="Genomic_DNA"/>
</dbReference>
<organism evidence="1 2">
    <name type="scientific">Macleaya cordata</name>
    <name type="common">Five-seeded plume-poppy</name>
    <name type="synonym">Bocconia cordata</name>
    <dbReference type="NCBI Taxonomy" id="56857"/>
    <lineage>
        <taxon>Eukaryota</taxon>
        <taxon>Viridiplantae</taxon>
        <taxon>Streptophyta</taxon>
        <taxon>Embryophyta</taxon>
        <taxon>Tracheophyta</taxon>
        <taxon>Spermatophyta</taxon>
        <taxon>Magnoliopsida</taxon>
        <taxon>Ranunculales</taxon>
        <taxon>Papaveraceae</taxon>
        <taxon>Papaveroideae</taxon>
        <taxon>Macleaya</taxon>
    </lineage>
</organism>
<reference evidence="1 2" key="1">
    <citation type="journal article" date="2017" name="Mol. Plant">
        <title>The Genome of Medicinal Plant Macleaya cordata Provides New Insights into Benzylisoquinoline Alkaloids Metabolism.</title>
        <authorList>
            <person name="Liu X."/>
            <person name="Liu Y."/>
            <person name="Huang P."/>
            <person name="Ma Y."/>
            <person name="Qing Z."/>
            <person name="Tang Q."/>
            <person name="Cao H."/>
            <person name="Cheng P."/>
            <person name="Zheng Y."/>
            <person name="Yuan Z."/>
            <person name="Zhou Y."/>
            <person name="Liu J."/>
            <person name="Tang Z."/>
            <person name="Zhuo Y."/>
            <person name="Zhang Y."/>
            <person name="Yu L."/>
            <person name="Huang J."/>
            <person name="Yang P."/>
            <person name="Peng Q."/>
            <person name="Zhang J."/>
            <person name="Jiang W."/>
            <person name="Zhang Z."/>
            <person name="Lin K."/>
            <person name="Ro D.K."/>
            <person name="Chen X."/>
            <person name="Xiong X."/>
            <person name="Shang Y."/>
            <person name="Huang S."/>
            <person name="Zeng J."/>
        </authorList>
    </citation>
    <scope>NUCLEOTIDE SEQUENCE [LARGE SCALE GENOMIC DNA]</scope>
    <source>
        <strain evidence="2">cv. BLH2017</strain>
        <tissue evidence="1">Root</tissue>
    </source>
</reference>
<sequence>MVAETPFCCQGSVSDRTGCKLSLKHCPMEELPLDQGSLVLSEDVRIGLVLVDIINGFCTVGAGNLGIQLDIPQNLRDVWVGGQYRRPLILGYAGT</sequence>
<keyword evidence="2" id="KW-1185">Reference proteome</keyword>
<protein>
    <submittedName>
        <fullName evidence="1">Uncharacterized protein</fullName>
    </submittedName>
</protein>
<dbReference type="Proteomes" id="UP000195402">
    <property type="component" value="Unassembled WGS sequence"/>
</dbReference>
<evidence type="ECO:0000313" key="2">
    <source>
        <dbReference type="Proteomes" id="UP000195402"/>
    </source>
</evidence>
<evidence type="ECO:0000313" key="1">
    <source>
        <dbReference type="EMBL" id="OUZ99736.1"/>
    </source>
</evidence>
<accession>A0A200PNE9</accession>
<comment type="caution">
    <text evidence="1">The sequence shown here is derived from an EMBL/GenBank/DDBJ whole genome shotgun (WGS) entry which is preliminary data.</text>
</comment>
<proteinExistence type="predicted"/>
<gene>
    <name evidence="1" type="ORF">BVC80_9065g4</name>
</gene>